<reference evidence="1 2" key="1">
    <citation type="submission" date="2018-11" db="EMBL/GenBank/DDBJ databases">
        <title>Whole genome sequence of Streptomyces paromomycinus NBRC 15454(T).</title>
        <authorList>
            <person name="Komaki H."/>
            <person name="Tamura T."/>
        </authorList>
    </citation>
    <scope>NUCLEOTIDE SEQUENCE [LARGE SCALE GENOMIC DNA]</scope>
    <source>
        <strain evidence="1 2">NBRC 15454</strain>
    </source>
</reference>
<gene>
    <name evidence="1" type="ORF">GKJPGBOP_00197</name>
</gene>
<dbReference type="EMBL" id="BHZD01000001">
    <property type="protein sequence ID" value="GCD40545.1"/>
    <property type="molecule type" value="Genomic_DNA"/>
</dbReference>
<keyword evidence="2" id="KW-1185">Reference proteome</keyword>
<evidence type="ECO:0000313" key="1">
    <source>
        <dbReference type="EMBL" id="GCD40545.1"/>
    </source>
</evidence>
<dbReference type="Proteomes" id="UP000286746">
    <property type="component" value="Unassembled WGS sequence"/>
</dbReference>
<evidence type="ECO:0000313" key="2">
    <source>
        <dbReference type="Proteomes" id="UP000286746"/>
    </source>
</evidence>
<sequence length="61" mass="6774">MSVRIDAAVPVPDQHGQFWLLYGNKYVRIHLAGGEPHSAGYWRCWSAWAAPSATACASCRR</sequence>
<dbReference type="AlphaFoldDB" id="A0A401VTY7"/>
<protein>
    <submittedName>
        <fullName evidence="1">Uncharacterized protein</fullName>
    </submittedName>
</protein>
<comment type="caution">
    <text evidence="1">The sequence shown here is derived from an EMBL/GenBank/DDBJ whole genome shotgun (WGS) entry which is preliminary data.</text>
</comment>
<accession>A0A401VTY7</accession>
<organism evidence="1 2">
    <name type="scientific">Streptomyces paromomycinus</name>
    <name type="common">Streptomyces rimosus subsp. paromomycinus</name>
    <dbReference type="NCBI Taxonomy" id="92743"/>
    <lineage>
        <taxon>Bacteria</taxon>
        <taxon>Bacillati</taxon>
        <taxon>Actinomycetota</taxon>
        <taxon>Actinomycetes</taxon>
        <taxon>Kitasatosporales</taxon>
        <taxon>Streptomycetaceae</taxon>
        <taxon>Streptomyces</taxon>
    </lineage>
</organism>
<proteinExistence type="predicted"/>
<name>A0A401VTY7_STREY</name>